<dbReference type="GeneID" id="77927746"/>
<feature type="transmembrane region" description="Helical" evidence="1">
    <location>
        <begin position="88"/>
        <end position="107"/>
    </location>
</feature>
<evidence type="ECO:0000313" key="3">
    <source>
        <dbReference type="Proteomes" id="UP000683399"/>
    </source>
</evidence>
<organism evidence="2 3">
    <name type="scientific">Streptomyces phage TunaTartare</name>
    <dbReference type="NCBI Taxonomy" id="2848887"/>
    <lineage>
        <taxon>Viruses</taxon>
        <taxon>Duplodnaviria</taxon>
        <taxon>Heunggongvirae</taxon>
        <taxon>Uroviricota</taxon>
        <taxon>Caudoviricetes</taxon>
        <taxon>Stanwilliamsviridae</taxon>
        <taxon>Loccivirinae</taxon>
        <taxon>Faustvirus</taxon>
        <taxon>Faustvirus tunatartare</taxon>
    </lineage>
</organism>
<dbReference type="EMBL" id="MW822145">
    <property type="protein sequence ID" value="QWT30045.1"/>
    <property type="molecule type" value="Genomic_DNA"/>
</dbReference>
<evidence type="ECO:0000256" key="1">
    <source>
        <dbReference type="SAM" id="Phobius"/>
    </source>
</evidence>
<proteinExistence type="predicted"/>
<sequence length="142" mass="15848">MSRLVRYARAAAEKPTEAIEAIIATSATLVGIWFVSPYYKPAESVSAQAWANGTIPQWIGAFQTILGLTLLFALVRKSWARRQAVRRMTTFAIFILYLFYGLSSTIILGLGRVSWITTYALALTAGVVHLRLKWEEGNHARD</sequence>
<feature type="transmembrane region" description="Helical" evidence="1">
    <location>
        <begin position="59"/>
        <end position="76"/>
    </location>
</feature>
<feature type="transmembrane region" description="Helical" evidence="1">
    <location>
        <begin position="21"/>
        <end position="39"/>
    </location>
</feature>
<dbReference type="Proteomes" id="UP000683399">
    <property type="component" value="Segment"/>
</dbReference>
<gene>
    <name evidence="2" type="primary">178</name>
    <name evidence="2" type="ORF">SEA_TUNATARTARE_178</name>
</gene>
<keyword evidence="1" id="KW-0812">Transmembrane</keyword>
<keyword evidence="1" id="KW-1133">Transmembrane helix</keyword>
<reference evidence="2 3" key="1">
    <citation type="submission" date="2021-03" db="EMBL/GenBank/DDBJ databases">
        <authorList>
            <person name="Alqahtani R."/>
            <person name="Behailu E."/>
            <person name="Cappabianca D.W."/>
            <person name="Csanadi-Schwartz K.M."/>
            <person name="Dalal A.S."/>
            <person name="Fahim M.S."/>
            <person name="Franklin J.M."/>
            <person name="Gluckman M.H."/>
            <person name="Levine C.J."/>
            <person name="Martin N."/>
            <person name="Milza N."/>
            <person name="Najmabadi R."/>
            <person name="Newman A.M."/>
            <person name="Pajunar M."/>
            <person name="Qalawee I."/>
            <person name="Rizvi A."/>
            <person name="Samuel A."/>
            <person name="Smith A."/>
            <person name="Swann F.E."/>
            <person name="Sweeney P."/>
            <person name="Torres N.R."/>
            <person name="Ventrone L."/>
            <person name="Ventura L."/>
            <person name="Wroe M."/>
            <person name="Acquaye N.A."/>
            <person name="Agnes T.J."/>
            <person name="Ahmed A."/>
            <person name="Ahmed S."/>
            <person name="Amodu B.A."/>
            <person name="Arefeayne N.F."/>
            <person name="Asamoah-Frimpong E.A."/>
            <person name="Attaran A."/>
            <person name="Barragan J.M."/>
            <person name="Baumgarten L.N."/>
            <person name="Berhane B."/>
            <person name="Beyene A."/>
            <person name="Bhattarai B."/>
            <person name="Biondokin D.V."/>
            <person name="Boone B.K."/>
            <person name="Burney S.Z."/>
            <person name="Cayanan J.T."/>
            <person name="Cesta G."/>
            <person name="Chang J."/>
            <person name="Chavez J."/>
            <person name="Chorbajian C."/>
            <person name="Christian S."/>
            <person name="Corns J.R."/>
            <person name="Corns N.R."/>
            <person name="Cowan J.T."/>
            <person name="Coyne C."/>
            <person name="Dadzie B."/>
            <person name="Datu D.V."/>
            <person name="Deng B.C."/>
            <person name="Der L."/>
            <person name="Dickerson K."/>
            <person name="Dozier E."/>
            <person name="Egbunine A.O."/>
            <person name="Farooq M."/>
            <person name="Fonge A.E."/>
            <person name="Ghomsi-Nono M.P."/>
            <person name="Giampietro H."/>
            <person name="Gunnison R.P."/>
            <person name="Han S.H."/>
            <person name="Hennigan A.J."/>
            <person name="Hong A.N."/>
            <person name="Ijomor E.C."/>
            <person name="Jalali A."/>
            <person name="Jamil T.Z."/>
            <person name="Jenkins C.R."/>
            <person name="Joseph M.A."/>
            <person name="Jowanowitch O.J."/>
            <person name="Kang D."/>
            <person name="Khan A."/>
            <person name="Khan Z.K."/>
            <person name="Kiewe T."/>
            <person name="Kjerulf A.B."/>
            <person name="Kolosey V."/>
            <person name="Kurup M."/>
            <person name="Lee V.H."/>
            <person name="Llontop-Maldonado V."/>
            <person name="Long P."/>
            <person name="Lu N."/>
            <person name="Majekodunmi A."/>
            <person name="Malik H.W."/>
            <person name="Marcellino S.C."/>
            <person name="Martinez L.A."/>
            <person name="Meher F.N."/>
            <person name="Michelin M.A."/>
            <person name="Mitchell K.G."/>
            <person name="Mullens W.J."/>
            <person name="Nwakama C."/>
            <person name="Nwosu F.T."/>
            <person name="Oboh E.C."/>
            <person name="Odujinrin O."/>
            <person name="Ogunsan O."/>
            <person name="O'Neill K."/>
            <person name="Oxlaj J.A."/>
            <person name="Patel A.K."/>
            <person name="Patel B.R."/>
            <person name="Pham Q."/>
            <person name="Porter J."/>
            <person name="Portes J."/>
            <person name="Prokopenko A."/>
            <person name="Quraishi M."/>
            <person name="Qureshi M."/>
            <person name="Rivera A."/>
            <person name="Rubalsky V."/>
            <person name="Saikali Y."/>
            <person name="Saqaf K."/>
            <person name="Saroya S.R."/>
            <person name="Seas A."/>
            <person name="Shadrick R.E."/>
            <person name="Sharda N."/>
            <person name="Sigindere M.T."/>
            <person name="Simbi V.G."/>
            <person name="Thuzar C."/>
            <person name="Tran K."/>
            <person name="Tran V.D."/>
            <person name="Trang W."/>
            <person name="Vaishnav N."/>
            <person name="Vuong K."/>
            <person name="Walker C."/>
            <person name="Wallace S.A."/>
            <person name="Warfield J.C."/>
            <person name="Wikina T."/>
            <person name="Wobbeking F.T."/>
            <person name="Worrent L.D."/>
            <person name="Yan T."/>
            <person name="Zehra A."/>
            <person name="Avazpour P."/>
            <person name="Kim F.M."/>
            <person name="Mason K."/>
            <person name="Nguyen D.A."/>
            <person name="Pettit S.M."/>
            <person name="Zhou O.J."/>
            <person name="Brissett D.L."/>
            <person name="Gualtieri C."/>
            <person name="Hufford T.M."/>
            <person name="Ko J.M."/>
            <person name="Novak J.K."/>
            <person name="Smith Z.M."/>
            <person name="Mayer-Bacon C."/>
            <person name="Erill I."/>
            <person name="Caruso S.M."/>
            <person name="Garlena R.A."/>
            <person name="Russell D.A."/>
            <person name="Pope W.H."/>
            <person name="Jacobs-Sera D."/>
            <person name="Hatfull G.F."/>
        </authorList>
    </citation>
    <scope>NUCLEOTIDE SEQUENCE [LARGE SCALE GENOMIC DNA]</scope>
</reference>
<protein>
    <submittedName>
        <fullName evidence="2">Membrane protein</fullName>
    </submittedName>
</protein>
<dbReference type="KEGG" id="vg:77927746"/>
<accession>A0A8F2IWD7</accession>
<dbReference type="RefSeq" id="YP_010652002.1">
    <property type="nucleotide sequence ID" value="NC_070784.1"/>
</dbReference>
<feature type="transmembrane region" description="Helical" evidence="1">
    <location>
        <begin position="113"/>
        <end position="132"/>
    </location>
</feature>
<keyword evidence="3" id="KW-1185">Reference proteome</keyword>
<name>A0A8F2IWD7_9CAUD</name>
<keyword evidence="1" id="KW-0472">Membrane</keyword>
<evidence type="ECO:0000313" key="2">
    <source>
        <dbReference type="EMBL" id="QWT30045.1"/>
    </source>
</evidence>